<sequence length="83" mass="9664">MKQVDFIQTSDSGILTKENHDPIILNKTGVEIYQYYADNKQITADELYNVFQRKYDLSSEDKTNVINSIDDVLSMIKKYILEP</sequence>
<gene>
    <name evidence="1" type="ORF">LOB39_07185</name>
</gene>
<dbReference type="EMBL" id="JAJNUD010000017">
    <property type="protein sequence ID" value="MCD5518340.1"/>
    <property type="molecule type" value="Genomic_DNA"/>
</dbReference>
<comment type="caution">
    <text evidence="1">The sequence shown here is derived from an EMBL/GenBank/DDBJ whole genome shotgun (WGS) entry which is preliminary data.</text>
</comment>
<accession>A0ABD4SC31</accession>
<evidence type="ECO:0008006" key="3">
    <source>
        <dbReference type="Google" id="ProtNLM"/>
    </source>
</evidence>
<name>A0ABD4SC31_9LACO</name>
<evidence type="ECO:0000313" key="1">
    <source>
        <dbReference type="EMBL" id="MCD5518340.1"/>
    </source>
</evidence>
<reference evidence="1 2" key="1">
    <citation type="submission" date="2021-12" db="EMBL/GenBank/DDBJ databases">
        <title>Antimicrobial susceptibility of Lactobacillus delbrueckii subsp. lactis obtained from milk products and other habitats.</title>
        <authorList>
            <person name="Shani N."/>
        </authorList>
    </citation>
    <scope>NUCLEOTIDE SEQUENCE [LARGE SCALE GENOMIC DNA]</scope>
    <source>
        <strain evidence="1 2">CIRM BIA 266</strain>
    </source>
</reference>
<dbReference type="RefSeq" id="WP_231523658.1">
    <property type="nucleotide sequence ID" value="NZ_JAJNUD010000017.1"/>
</dbReference>
<protein>
    <recommendedName>
        <fullName evidence="3">PqqD family protein</fullName>
    </recommendedName>
</protein>
<evidence type="ECO:0000313" key="2">
    <source>
        <dbReference type="Proteomes" id="UP001320314"/>
    </source>
</evidence>
<dbReference type="AlphaFoldDB" id="A0ABD4SC31"/>
<organism evidence="1 2">
    <name type="scientific">Lactobacillus delbrueckii subsp. allosunkii</name>
    <dbReference type="NCBI Taxonomy" id="1050107"/>
    <lineage>
        <taxon>Bacteria</taxon>
        <taxon>Bacillati</taxon>
        <taxon>Bacillota</taxon>
        <taxon>Bacilli</taxon>
        <taxon>Lactobacillales</taxon>
        <taxon>Lactobacillaceae</taxon>
        <taxon>Lactobacillus</taxon>
    </lineage>
</organism>
<proteinExistence type="predicted"/>
<dbReference type="Proteomes" id="UP001320314">
    <property type="component" value="Unassembled WGS sequence"/>
</dbReference>